<dbReference type="RefSeq" id="WP_390266838.1">
    <property type="nucleotide sequence ID" value="NZ_JBHRSA010000003.1"/>
</dbReference>
<feature type="region of interest" description="Disordered" evidence="1">
    <location>
        <begin position="24"/>
        <end position="43"/>
    </location>
</feature>
<dbReference type="EMBL" id="JBHRSA010000003">
    <property type="protein sequence ID" value="MFC3038755.1"/>
    <property type="molecule type" value="Genomic_DNA"/>
</dbReference>
<comment type="caution">
    <text evidence="2">The sequence shown here is derived from an EMBL/GenBank/DDBJ whole genome shotgun (WGS) entry which is preliminary data.</text>
</comment>
<evidence type="ECO:0000313" key="2">
    <source>
        <dbReference type="EMBL" id="MFC3038755.1"/>
    </source>
</evidence>
<reference evidence="3" key="1">
    <citation type="journal article" date="2019" name="Int. J. Syst. Evol. Microbiol.">
        <title>The Global Catalogue of Microorganisms (GCM) 10K type strain sequencing project: providing services to taxonomists for standard genome sequencing and annotation.</title>
        <authorList>
            <consortium name="The Broad Institute Genomics Platform"/>
            <consortium name="The Broad Institute Genome Sequencing Center for Infectious Disease"/>
            <person name="Wu L."/>
            <person name="Ma J."/>
        </authorList>
    </citation>
    <scope>NUCLEOTIDE SEQUENCE [LARGE SCALE GENOMIC DNA]</scope>
    <source>
        <strain evidence="3">KCTC 13128</strain>
    </source>
</reference>
<name>A0ABV7CRA0_9BACI</name>
<sequence length="43" mass="4617">MSRKSAGEQVYQQEAAVIGSSAELSAVGGRNRQQRAVISSRRP</sequence>
<evidence type="ECO:0000256" key="1">
    <source>
        <dbReference type="SAM" id="MobiDB-lite"/>
    </source>
</evidence>
<proteinExistence type="predicted"/>
<protein>
    <submittedName>
        <fullName evidence="2">Uncharacterized protein</fullName>
    </submittedName>
</protein>
<keyword evidence="3" id="KW-1185">Reference proteome</keyword>
<accession>A0ABV7CRA0</accession>
<dbReference type="Proteomes" id="UP001595279">
    <property type="component" value="Unassembled WGS sequence"/>
</dbReference>
<gene>
    <name evidence="2" type="ORF">ACFOGI_00620</name>
</gene>
<organism evidence="2 3">
    <name type="scientific">Virgibacillus xinjiangensis</name>
    <dbReference type="NCBI Taxonomy" id="393090"/>
    <lineage>
        <taxon>Bacteria</taxon>
        <taxon>Bacillati</taxon>
        <taxon>Bacillota</taxon>
        <taxon>Bacilli</taxon>
        <taxon>Bacillales</taxon>
        <taxon>Bacillaceae</taxon>
        <taxon>Virgibacillus</taxon>
    </lineage>
</organism>
<evidence type="ECO:0000313" key="3">
    <source>
        <dbReference type="Proteomes" id="UP001595279"/>
    </source>
</evidence>